<dbReference type="EMBL" id="BMLP01000007">
    <property type="protein sequence ID" value="GGO36615.1"/>
    <property type="molecule type" value="Genomic_DNA"/>
</dbReference>
<sequence length="477" mass="52066">MTEPTERSEGTTLPADARQQLPQAKAKPTEIDIPRATAPGHAPTRAPEAKWSARGPLILGFATLALLVGGFGLWSVVTTISGAVIASGQIEVESSRQIVQHPDGGVVETIAVAEGDTVKAGDLLVRLDGSALHSELAIVEGQLYEIRARRARLAAERDDDETITFPQDLLDVAKARPEVAEQVQGQVHLFNARKETLSKQIGQMTERRAQIGSRIEGIEAQIVALTQQLDLINEELTDQQSLLDKGLAQASRVLALQREVARLLGQRGELDSSKAQALENISEIDLEVLRLQAAHREEANTQLRDIGSQELELAERVRALTERITRLEIRAPSSGIVLALQVTTPRSVIRPADPVMYIVPQDRPLVITARVSPLHIDEVFAGQEAKLHFSAFSARTTPELMGHVTVVSADALVDQATQASYYRVEIEPDPAELAKLEGLTLLPGMPVEAFIKTGDRTPLAYMIRPFTDYFAKAFRES</sequence>
<dbReference type="Gene3D" id="2.40.50.100">
    <property type="match status" value="1"/>
</dbReference>
<comment type="subcellular location">
    <subcellularLocation>
        <location evidence="1 9">Cell inner membrane</location>
        <topology evidence="1 9">Single-pass membrane protein</topology>
    </subcellularLocation>
</comment>
<evidence type="ECO:0000259" key="12">
    <source>
        <dbReference type="Pfam" id="PF26002"/>
    </source>
</evidence>
<dbReference type="Proteomes" id="UP000598196">
    <property type="component" value="Unassembled WGS sequence"/>
</dbReference>
<dbReference type="Pfam" id="PF26002">
    <property type="entry name" value="Beta-barrel_AprE"/>
    <property type="match status" value="1"/>
</dbReference>
<protein>
    <recommendedName>
        <fullName evidence="9">Membrane fusion protein (MFP) family protein</fullName>
    </recommendedName>
</protein>
<keyword evidence="6 9" id="KW-0812">Transmembrane</keyword>
<feature type="transmembrane region" description="Helical" evidence="9">
    <location>
        <begin position="57"/>
        <end position="77"/>
    </location>
</feature>
<accession>A0A918DDI7</accession>
<dbReference type="AlphaFoldDB" id="A0A918DDI7"/>
<evidence type="ECO:0000256" key="5">
    <source>
        <dbReference type="ARBA" id="ARBA00022519"/>
    </source>
</evidence>
<keyword evidence="8 9" id="KW-0472">Membrane</keyword>
<keyword evidence="3 9" id="KW-0813">Transport</keyword>
<evidence type="ECO:0000256" key="4">
    <source>
        <dbReference type="ARBA" id="ARBA00022475"/>
    </source>
</evidence>
<evidence type="ECO:0000313" key="13">
    <source>
        <dbReference type="EMBL" id="GGO36615.1"/>
    </source>
</evidence>
<comment type="similarity">
    <text evidence="2 9">Belongs to the membrane fusion protein (MFP) (TC 8.A.1) family.</text>
</comment>
<dbReference type="GO" id="GO:0015031">
    <property type="term" value="P:protein transport"/>
    <property type="evidence" value="ECO:0007669"/>
    <property type="project" value="InterPro"/>
</dbReference>
<feature type="region of interest" description="Disordered" evidence="10">
    <location>
        <begin position="1"/>
        <end position="49"/>
    </location>
</feature>
<evidence type="ECO:0000256" key="1">
    <source>
        <dbReference type="ARBA" id="ARBA00004377"/>
    </source>
</evidence>
<dbReference type="InterPro" id="IPR058781">
    <property type="entry name" value="HH_AprE-like"/>
</dbReference>
<feature type="domain" description="AprE-like long alpha-helical hairpin" evidence="11">
    <location>
        <begin position="134"/>
        <end position="322"/>
    </location>
</feature>
<gene>
    <name evidence="13" type="ORF">GCM10010991_30900</name>
</gene>
<dbReference type="PANTHER" id="PTHR30386:SF17">
    <property type="entry name" value="ALKALINE PROTEASE SECRETION PROTEIN APRE"/>
    <property type="match status" value="1"/>
</dbReference>
<dbReference type="NCBIfam" id="TIGR01843">
    <property type="entry name" value="type_I_hlyD"/>
    <property type="match status" value="1"/>
</dbReference>
<feature type="domain" description="AprE-like beta-barrel" evidence="12">
    <location>
        <begin position="365"/>
        <end position="454"/>
    </location>
</feature>
<dbReference type="GO" id="GO:0005886">
    <property type="term" value="C:plasma membrane"/>
    <property type="evidence" value="ECO:0007669"/>
    <property type="project" value="UniProtKB-SubCell"/>
</dbReference>
<evidence type="ECO:0000259" key="11">
    <source>
        <dbReference type="Pfam" id="PF25994"/>
    </source>
</evidence>
<evidence type="ECO:0000256" key="10">
    <source>
        <dbReference type="SAM" id="MobiDB-lite"/>
    </source>
</evidence>
<reference evidence="13 14" key="1">
    <citation type="journal article" date="2014" name="Int. J. Syst. Evol. Microbiol.">
        <title>Complete genome sequence of Corynebacterium casei LMG S-19264T (=DSM 44701T), isolated from a smear-ripened cheese.</title>
        <authorList>
            <consortium name="US DOE Joint Genome Institute (JGI-PGF)"/>
            <person name="Walter F."/>
            <person name="Albersmeier A."/>
            <person name="Kalinowski J."/>
            <person name="Ruckert C."/>
        </authorList>
    </citation>
    <scope>NUCLEOTIDE SEQUENCE [LARGE SCALE GENOMIC DNA]</scope>
    <source>
        <strain evidence="13 14">CGMCC 1.7029</strain>
    </source>
</reference>
<evidence type="ECO:0000256" key="3">
    <source>
        <dbReference type="ARBA" id="ARBA00022448"/>
    </source>
</evidence>
<dbReference type="InterPro" id="IPR058982">
    <property type="entry name" value="Beta-barrel_AprE"/>
</dbReference>
<dbReference type="OrthoDB" id="9810980at2"/>
<dbReference type="InterPro" id="IPR010129">
    <property type="entry name" value="T1SS_HlyD"/>
</dbReference>
<dbReference type="RefSeq" id="WP_146287784.1">
    <property type="nucleotide sequence ID" value="NZ_BMLP01000007.1"/>
</dbReference>
<comment type="caution">
    <text evidence="13">The sequence shown here is derived from an EMBL/GenBank/DDBJ whole genome shotgun (WGS) entry which is preliminary data.</text>
</comment>
<evidence type="ECO:0000256" key="9">
    <source>
        <dbReference type="RuleBase" id="RU365093"/>
    </source>
</evidence>
<evidence type="ECO:0000256" key="8">
    <source>
        <dbReference type="ARBA" id="ARBA00023136"/>
    </source>
</evidence>
<evidence type="ECO:0000256" key="6">
    <source>
        <dbReference type="ARBA" id="ARBA00022692"/>
    </source>
</evidence>
<keyword evidence="4 9" id="KW-1003">Cell membrane</keyword>
<dbReference type="PANTHER" id="PTHR30386">
    <property type="entry name" value="MEMBRANE FUSION SUBUNIT OF EMRAB-TOLC MULTIDRUG EFFLUX PUMP"/>
    <property type="match status" value="1"/>
</dbReference>
<name>A0A918DDI7_9RHOB</name>
<evidence type="ECO:0000313" key="14">
    <source>
        <dbReference type="Proteomes" id="UP000598196"/>
    </source>
</evidence>
<dbReference type="InterPro" id="IPR050739">
    <property type="entry name" value="MFP"/>
</dbReference>
<keyword evidence="14" id="KW-1185">Reference proteome</keyword>
<organism evidence="13 14">
    <name type="scientific">Gemmobacter aquaticus</name>
    <dbReference type="NCBI Taxonomy" id="490185"/>
    <lineage>
        <taxon>Bacteria</taxon>
        <taxon>Pseudomonadati</taxon>
        <taxon>Pseudomonadota</taxon>
        <taxon>Alphaproteobacteria</taxon>
        <taxon>Rhodobacterales</taxon>
        <taxon>Paracoccaceae</taxon>
        <taxon>Gemmobacter</taxon>
    </lineage>
</organism>
<evidence type="ECO:0000256" key="2">
    <source>
        <dbReference type="ARBA" id="ARBA00009477"/>
    </source>
</evidence>
<dbReference type="Pfam" id="PF25994">
    <property type="entry name" value="HH_AprE"/>
    <property type="match status" value="1"/>
</dbReference>
<keyword evidence="5 9" id="KW-0997">Cell inner membrane</keyword>
<proteinExistence type="inferred from homology"/>
<evidence type="ECO:0000256" key="7">
    <source>
        <dbReference type="ARBA" id="ARBA00022989"/>
    </source>
</evidence>
<keyword evidence="7 9" id="KW-1133">Transmembrane helix</keyword>
<dbReference type="Gene3D" id="2.40.30.170">
    <property type="match status" value="1"/>
</dbReference>
<dbReference type="PRINTS" id="PR01490">
    <property type="entry name" value="RTXTOXIND"/>
</dbReference>